<feature type="compositionally biased region" description="Basic and acidic residues" evidence="12">
    <location>
        <begin position="465"/>
        <end position="490"/>
    </location>
</feature>
<dbReference type="InterPro" id="IPR001841">
    <property type="entry name" value="Znf_RING"/>
</dbReference>
<dbReference type="PROSITE" id="PS50089">
    <property type="entry name" value="ZF_RING_2"/>
    <property type="match status" value="1"/>
</dbReference>
<evidence type="ECO:0000256" key="4">
    <source>
        <dbReference type="ARBA" id="ARBA00022763"/>
    </source>
</evidence>
<evidence type="ECO:0000256" key="8">
    <source>
        <dbReference type="ARBA" id="ARBA00022853"/>
    </source>
</evidence>
<keyword evidence="10 11" id="KW-0539">Nucleus</keyword>
<keyword evidence="9 11" id="KW-0234">DNA repair</keyword>
<keyword evidence="6 11" id="KW-0833">Ubl conjugation pathway</keyword>
<evidence type="ECO:0000256" key="3">
    <source>
        <dbReference type="ARBA" id="ARBA00022723"/>
    </source>
</evidence>
<evidence type="ECO:0000256" key="7">
    <source>
        <dbReference type="ARBA" id="ARBA00022833"/>
    </source>
</evidence>
<organism evidence="14 15">
    <name type="scientific">Galeopterus variegatus</name>
    <name type="common">Malayan flying lemur</name>
    <name type="synonym">Cynocephalus variegatus</name>
    <dbReference type="NCBI Taxonomy" id="482537"/>
    <lineage>
        <taxon>Eukaryota</taxon>
        <taxon>Metazoa</taxon>
        <taxon>Chordata</taxon>
        <taxon>Craniata</taxon>
        <taxon>Vertebrata</taxon>
        <taxon>Euteleostomi</taxon>
        <taxon>Mammalia</taxon>
        <taxon>Eutheria</taxon>
        <taxon>Euarchontoglires</taxon>
        <taxon>Dermoptera</taxon>
        <taxon>Cynocephalidae</taxon>
        <taxon>Galeopterus</taxon>
    </lineage>
</organism>
<comment type="PTM">
    <text evidence="11">Sumoylated with SUMO1 by PIAS4 in response to double-strand breaks (DSBs).</text>
</comment>
<dbReference type="RefSeq" id="XP_008565710.1">
    <property type="nucleotide sequence ID" value="XM_008567488.1"/>
</dbReference>
<comment type="catalytic activity">
    <reaction evidence="1 11">
        <text>S-ubiquitinyl-[E2 ubiquitin-conjugating enzyme]-L-cysteine + [acceptor protein]-L-lysine = [E2 ubiquitin-conjugating enzyme]-L-cysteine + N(6)-ubiquitinyl-[acceptor protein]-L-lysine.</text>
        <dbReference type="EC" id="2.3.2.27"/>
    </reaction>
</comment>
<evidence type="ECO:0000256" key="2">
    <source>
        <dbReference type="ARBA" id="ARBA00022679"/>
    </source>
</evidence>
<gene>
    <name evidence="11 15" type="primary">RNF168</name>
</gene>
<feature type="region of interest" description="Disordered" evidence="12">
    <location>
        <begin position="438"/>
        <end position="491"/>
    </location>
</feature>
<keyword evidence="7 11" id="KW-0862">Zinc</keyword>
<dbReference type="Gene3D" id="3.30.40.10">
    <property type="entry name" value="Zinc/RING finger domain, C3HC4 (zinc finger)"/>
    <property type="match status" value="1"/>
</dbReference>
<comment type="PTM">
    <text evidence="11">Ubiquitinated.</text>
</comment>
<protein>
    <recommendedName>
        <fullName evidence="11">E3 ubiquitin-protein ligase RNF168</fullName>
        <ecNumber evidence="11">2.3.2.27</ecNumber>
    </recommendedName>
    <alternativeName>
        <fullName evidence="11">RING finger protein 168</fullName>
    </alternativeName>
    <alternativeName>
        <fullName evidence="11">RING-type E3 ubiquitin transferase RNF168</fullName>
    </alternativeName>
</protein>
<feature type="short sequence motif" description="UMI motif" evidence="11">
    <location>
        <begin position="153"/>
        <end position="161"/>
    </location>
</feature>
<feature type="region of interest" description="Disordered" evidence="12">
    <location>
        <begin position="161"/>
        <end position="185"/>
    </location>
</feature>
<dbReference type="SUPFAM" id="SSF57850">
    <property type="entry name" value="RING/U-box"/>
    <property type="match status" value="1"/>
</dbReference>
<name>A0ABM0QBG9_GALVR</name>
<comment type="domain">
    <text evidence="11">The MIU motif (motif interacting with ubiquitin) mediates the interaction with both 'Lys-48'- and 'Lys-63'-linked ubiquitin chains. The UMI motif mediates interaction with ubiquitin with a preference for 'Lys-63'-linked ubiquitin. The specificity for different types of ubiquitin is mediated by juxtaposition of ubiquitin-binding motifs (MIU and UMI motifs) with LR motifs (LRMs).</text>
</comment>
<evidence type="ECO:0000256" key="11">
    <source>
        <dbReference type="HAMAP-Rule" id="MF_03066"/>
    </source>
</evidence>
<comment type="caution">
    <text evidence="11">According to a well-established model, RNF168 cannot initiate H2A 'Lys-63'-linked ubiquitination and is recruited following RNF8-dependent histone ubiquitination to amplify H2A 'Lys-63'-linked ubiquitination. However, other data suggest that RNF168 is the priming ubiquitin ligase by mediating monoubiquitination of 'Lys-13' and 'Lys-15' of nucleosomal histone H2A (H2AK13Ub and H2AK15Ub respectively). These data suggest that RNF168 might be recruited to DSBs sites in a RNF8-dependent manner by binding to non-histone proteins ubiquitinated via 'Lys-63'-linked and initiates monoubiquitination of H2A, which is then amplified by RNF8. Additional evidences are however required to confirm these data.</text>
</comment>
<comment type="pathway">
    <text evidence="11">Protein modification; protein ubiquitination.</text>
</comment>
<comment type="function">
    <text evidence="11">E3 ubiquitin-protein ligase required for accumulation of repair proteins to sites of DNA damage. Acts with UBE2N/UBC13 to amplify the RNF8-dependent histone ubiquitination. Recruited to sites of DNA damage at double-strand breaks (DSBs) by binding to ubiquitinated histone H2A and H2AX and amplifies the RNF8-dependent H2A ubiquitination, promoting the formation of 'Lys-63'-linked ubiquitin conjugates. This leads to concentrate ubiquitinated histones H2A and H2AX at DNA lesions to the threshold required for recruitment of TP53BP1 and BRCA1. Also recruited at DNA interstrand cross-links (ICLs) sites and promotes accumulation of 'Lys-63'-linked ubiquitination of histones H2A and H2AX, leading to recruitment of FAAP20 and Fanconi anemia (FA) complex, followed by interstrand cross-link repair. H2A ubiquitination also mediates the ATM-dependent transcriptional silencing at regions flanking DSBs in cis, a mechanism to avoid collision between transcription and repair intermediates. Also involved in class switch recombination in immune system, via its role in regulation of DSBs repair. Following DNA damage, promotes the ubiquitination and degradation of JMJD2A/KDM4A in collaboration with RNF8, leading to unmask H4K20me2 mark and promote the recruitment of TP53BP1 at DNA damage sites. Not able to initiate 'Lys-63'-linked ubiquitination in vitro; possibly due to partial occlusion of the UBE2N/UBC13-binding region. Catalyzes monoubiquitination of 'Lys-13' and 'Lys-15' of nucleosomal histone H2A (H2AK13Ub and H2AK15Ub, respectively).</text>
</comment>
<dbReference type="Pfam" id="PF00097">
    <property type="entry name" value="zf-C3HC4"/>
    <property type="match status" value="1"/>
</dbReference>
<keyword evidence="4 11" id="KW-0227">DNA damage</keyword>
<comment type="similarity">
    <text evidence="11">Belongs to the RNF168 family.</text>
</comment>
<keyword evidence="8 11" id="KW-0156">Chromatin regulator</keyword>
<evidence type="ECO:0000313" key="15">
    <source>
        <dbReference type="RefSeq" id="XP_008565710.1"/>
    </source>
</evidence>
<dbReference type="CDD" id="cd16550">
    <property type="entry name" value="RING-HC_RNF168"/>
    <property type="match status" value="1"/>
</dbReference>
<keyword evidence="14" id="KW-1185">Reference proteome</keyword>
<dbReference type="GeneID" id="103586258"/>
<feature type="short sequence motif" description="LR motif 1" evidence="11">
    <location>
        <begin position="120"/>
        <end position="138"/>
    </location>
</feature>
<keyword evidence="11" id="KW-0832">Ubl conjugation</keyword>
<evidence type="ECO:0000256" key="1">
    <source>
        <dbReference type="ARBA" id="ARBA00000900"/>
    </source>
</evidence>
<feature type="domain" description="RING-type" evidence="13">
    <location>
        <begin position="26"/>
        <end position="65"/>
    </location>
</feature>
<reference evidence="15" key="1">
    <citation type="submission" date="2025-08" db="UniProtKB">
        <authorList>
            <consortium name="RefSeq"/>
        </authorList>
    </citation>
    <scope>IDENTIFICATION</scope>
</reference>
<evidence type="ECO:0000313" key="14">
    <source>
        <dbReference type="Proteomes" id="UP000694923"/>
    </source>
</evidence>
<dbReference type="InterPro" id="IPR034725">
    <property type="entry name" value="RNF168"/>
</dbReference>
<evidence type="ECO:0000256" key="5">
    <source>
        <dbReference type="ARBA" id="ARBA00022771"/>
    </source>
</evidence>
<dbReference type="PANTHER" id="PTHR23328:SF1">
    <property type="entry name" value="E3 UBIQUITIN-PROTEIN LIGASE RNF168"/>
    <property type="match status" value="1"/>
</dbReference>
<comment type="subunit">
    <text evidence="11">Monomer. Interacts with UBE2N/UBC13.</text>
</comment>
<evidence type="ECO:0000259" key="13">
    <source>
        <dbReference type="PROSITE" id="PS50089"/>
    </source>
</evidence>
<dbReference type="PANTHER" id="PTHR23328">
    <property type="entry name" value="RING-TYPE DOMAIN-CONTAINING PROTEIN"/>
    <property type="match status" value="1"/>
</dbReference>
<dbReference type="InterPro" id="IPR051657">
    <property type="entry name" value="RNF168/RNF169_E3_ubiq-ligase"/>
</dbReference>
<dbReference type="Proteomes" id="UP000694923">
    <property type="component" value="Unplaced"/>
</dbReference>
<feature type="short sequence motif" description="MIU motif 2" evidence="11">
    <location>
        <begin position="411"/>
        <end position="434"/>
    </location>
</feature>
<evidence type="ECO:0000256" key="6">
    <source>
        <dbReference type="ARBA" id="ARBA00022786"/>
    </source>
</evidence>
<accession>A0ABM0QBG9</accession>
<keyword evidence="5 11" id="KW-0863">Zinc-finger</keyword>
<comment type="subcellular location">
    <subcellularLocation>
        <location evidence="11">Nucleus</location>
    </subcellularLocation>
    <text evidence="11">Localizes to double-strand breaks (DSBs) sites of DNA damage.</text>
</comment>
<dbReference type="HAMAP" id="MF_03066">
    <property type="entry name" value="RNF168"/>
    <property type="match status" value="1"/>
</dbReference>
<feature type="compositionally biased region" description="Basic and acidic residues" evidence="12">
    <location>
        <begin position="167"/>
        <end position="185"/>
    </location>
</feature>
<evidence type="ECO:0000256" key="9">
    <source>
        <dbReference type="ARBA" id="ARBA00023204"/>
    </source>
</evidence>
<sequence>MLNSSYDHIKMAVPRDAIPSLSECQCQICVEILIEPITLPCNHTLCSPCFQSTVEKANLCCPFCRRRVSSWARYHTRKNSLVNMELWEIIQKHYPKECKLRASGQETEEIADDYQPVHQLSKPGELRREYEEEISKVEAERRASEEEENKASEEYIQRLLAEEEEEEKRQAEKRRREMEEQVKSDEELARKLSINIFAEYLSPKSQSGSSSQSEVVQNIRKDSISKETDSSDVKSLLWQDTEIKEVMPALSPQICQEIQEQDIKSSVESPMPWLYTYGAEWCLEEKVKTRSNNHDKELCVINHEGPKIRVPDSREVAVKPCGKTESGYTISDMTQIIGKNTVEPENEESCLLISKDTSKRKNQESSFEAVRDPCFSAKKSKMFPKSSSDQEETEVNFTQRLIDMEHLLFERHKQEEEDRLLALQLQKEVDKEQMKLNWQKGSPHEYQLRATSSPPDKLLNGQRKNSKDRNFKGRADIGHSKAQRGSKDENWQPFKIQLKHSVNGRKMPNSTRNNCNVSKSAHSLQPSNLQKSIFQTFQRCTK</sequence>
<dbReference type="CDD" id="cd22265">
    <property type="entry name" value="UDM1_RNF168"/>
    <property type="match status" value="1"/>
</dbReference>
<evidence type="ECO:0000256" key="10">
    <source>
        <dbReference type="ARBA" id="ARBA00023242"/>
    </source>
</evidence>
<comment type="caution">
    <text evidence="11">Lacks conserved residue(s) required for the propagation of feature annotation.</text>
</comment>
<dbReference type="InterPro" id="IPR013083">
    <property type="entry name" value="Znf_RING/FYVE/PHD"/>
</dbReference>
<evidence type="ECO:0000256" key="12">
    <source>
        <dbReference type="SAM" id="MobiDB-lite"/>
    </source>
</evidence>
<dbReference type="SMART" id="SM00184">
    <property type="entry name" value="RING"/>
    <property type="match status" value="1"/>
</dbReference>
<dbReference type="CDD" id="cd21952">
    <property type="entry name" value="MIU2_RNF168"/>
    <property type="match status" value="1"/>
</dbReference>
<dbReference type="EC" id="2.3.2.27" evidence="11"/>
<dbReference type="InterPro" id="IPR018957">
    <property type="entry name" value="Znf_C3HC4_RING-type"/>
</dbReference>
<proteinExistence type="inferred from homology"/>
<keyword evidence="2 11" id="KW-0808">Transferase</keyword>
<keyword evidence="3 11" id="KW-0479">Metal-binding</keyword>